<sequence precursor="true">MRPSSKLLTILFALMVGLPPHWCQGFSDLPVACCPACADADCHEDSEPQRPTDPPKQECQCGNLPIKQAETVAIESTAVPAGFVLSGNDTFVGYVYIVEIFSQRNLQQAFCCWRK</sequence>
<evidence type="ECO:0008006" key="4">
    <source>
        <dbReference type="Google" id="ProtNLM"/>
    </source>
</evidence>
<evidence type="ECO:0000256" key="1">
    <source>
        <dbReference type="SAM" id="SignalP"/>
    </source>
</evidence>
<dbReference type="Proteomes" id="UP000315017">
    <property type="component" value="Chromosome"/>
</dbReference>
<name>A0A517Y6P8_9BACT</name>
<gene>
    <name evidence="2" type="ORF">ETAA8_08840</name>
</gene>
<keyword evidence="1" id="KW-0732">Signal</keyword>
<protein>
    <recommendedName>
        <fullName evidence="4">Secreted protein</fullName>
    </recommendedName>
</protein>
<dbReference type="AlphaFoldDB" id="A0A517Y6P8"/>
<reference evidence="2 3" key="1">
    <citation type="submission" date="2019-02" db="EMBL/GenBank/DDBJ databases">
        <title>Deep-cultivation of Planctomycetes and their phenomic and genomic characterization uncovers novel biology.</title>
        <authorList>
            <person name="Wiegand S."/>
            <person name="Jogler M."/>
            <person name="Boedeker C."/>
            <person name="Pinto D."/>
            <person name="Vollmers J."/>
            <person name="Rivas-Marin E."/>
            <person name="Kohn T."/>
            <person name="Peeters S.H."/>
            <person name="Heuer A."/>
            <person name="Rast P."/>
            <person name="Oberbeckmann S."/>
            <person name="Bunk B."/>
            <person name="Jeske O."/>
            <person name="Meyerdierks A."/>
            <person name="Storesund J.E."/>
            <person name="Kallscheuer N."/>
            <person name="Luecker S."/>
            <person name="Lage O.M."/>
            <person name="Pohl T."/>
            <person name="Merkel B.J."/>
            <person name="Hornburger P."/>
            <person name="Mueller R.-W."/>
            <person name="Bruemmer F."/>
            <person name="Labrenz M."/>
            <person name="Spormann A.M."/>
            <person name="Op den Camp H."/>
            <person name="Overmann J."/>
            <person name="Amann R."/>
            <person name="Jetten M.S.M."/>
            <person name="Mascher T."/>
            <person name="Medema M.H."/>
            <person name="Devos D.P."/>
            <person name="Kaster A.-K."/>
            <person name="Ovreas L."/>
            <person name="Rohde M."/>
            <person name="Galperin M.Y."/>
            <person name="Jogler C."/>
        </authorList>
    </citation>
    <scope>NUCLEOTIDE SEQUENCE [LARGE SCALE GENOMIC DNA]</scope>
    <source>
        <strain evidence="2 3">ETA_A8</strain>
    </source>
</reference>
<feature type="signal peptide" evidence="1">
    <location>
        <begin position="1"/>
        <end position="22"/>
    </location>
</feature>
<feature type="chain" id="PRO_5021923440" description="Secreted protein" evidence="1">
    <location>
        <begin position="23"/>
        <end position="115"/>
    </location>
</feature>
<accession>A0A517Y6P8</accession>
<dbReference type="KEGG" id="aagg:ETAA8_08840"/>
<dbReference type="EMBL" id="CP036274">
    <property type="protein sequence ID" value="QDU25812.1"/>
    <property type="molecule type" value="Genomic_DNA"/>
</dbReference>
<proteinExistence type="predicted"/>
<evidence type="ECO:0000313" key="2">
    <source>
        <dbReference type="EMBL" id="QDU25812.1"/>
    </source>
</evidence>
<keyword evidence="3" id="KW-1185">Reference proteome</keyword>
<evidence type="ECO:0000313" key="3">
    <source>
        <dbReference type="Proteomes" id="UP000315017"/>
    </source>
</evidence>
<organism evidence="2 3">
    <name type="scientific">Anatilimnocola aggregata</name>
    <dbReference type="NCBI Taxonomy" id="2528021"/>
    <lineage>
        <taxon>Bacteria</taxon>
        <taxon>Pseudomonadati</taxon>
        <taxon>Planctomycetota</taxon>
        <taxon>Planctomycetia</taxon>
        <taxon>Pirellulales</taxon>
        <taxon>Pirellulaceae</taxon>
        <taxon>Anatilimnocola</taxon>
    </lineage>
</organism>